<dbReference type="AlphaFoldDB" id="A0A6A0BBG6"/>
<feature type="transmembrane region" description="Helical" evidence="1">
    <location>
        <begin position="12"/>
        <end position="34"/>
    </location>
</feature>
<accession>A0A6A0BBG6</accession>
<feature type="transmembrane region" description="Helical" evidence="1">
    <location>
        <begin position="102"/>
        <end position="124"/>
    </location>
</feature>
<dbReference type="Pfam" id="PF06177">
    <property type="entry name" value="QueT"/>
    <property type="match status" value="1"/>
</dbReference>
<keyword evidence="1" id="KW-0812">Transmembrane</keyword>
<organism evidence="2 3">
    <name type="scientific">Pseudolactococcus hodotermopsidis</name>
    <dbReference type="NCBI Taxonomy" id="2709157"/>
    <lineage>
        <taxon>Bacteria</taxon>
        <taxon>Bacillati</taxon>
        <taxon>Bacillota</taxon>
        <taxon>Bacilli</taxon>
        <taxon>Lactobacillales</taxon>
        <taxon>Streptococcaceae</taxon>
        <taxon>Pseudolactococcus</taxon>
    </lineage>
</organism>
<evidence type="ECO:0000313" key="2">
    <source>
        <dbReference type="EMBL" id="GFH42176.1"/>
    </source>
</evidence>
<evidence type="ECO:0000256" key="1">
    <source>
        <dbReference type="SAM" id="Phobius"/>
    </source>
</evidence>
<dbReference type="Proteomes" id="UP000480303">
    <property type="component" value="Unassembled WGS sequence"/>
</dbReference>
<protein>
    <submittedName>
        <fullName evidence="2">Membrane protein</fullName>
    </submittedName>
</protein>
<gene>
    <name evidence="2" type="ORF">Hs30E_07270</name>
</gene>
<feature type="transmembrane region" description="Helical" evidence="1">
    <location>
        <begin position="70"/>
        <end position="90"/>
    </location>
</feature>
<evidence type="ECO:0000313" key="3">
    <source>
        <dbReference type="Proteomes" id="UP000480303"/>
    </source>
</evidence>
<reference evidence="2 3" key="1">
    <citation type="submission" date="2020-02" db="EMBL/GenBank/DDBJ databases">
        <title>Draft genome sequence of Lactococcus sp. Hs30E4-3.</title>
        <authorList>
            <person name="Noda S."/>
            <person name="Yuki M."/>
            <person name="Ohkuma M."/>
        </authorList>
    </citation>
    <scope>NUCLEOTIDE SEQUENCE [LARGE SCALE GENOMIC DNA]</scope>
    <source>
        <strain evidence="2 3">Hs30E4-3</strain>
    </source>
</reference>
<keyword evidence="3" id="KW-1185">Reference proteome</keyword>
<dbReference type="EMBL" id="BLLI01000014">
    <property type="protein sequence ID" value="GFH42176.1"/>
    <property type="molecule type" value="Genomic_DNA"/>
</dbReference>
<name>A0A6A0BBG6_9LACT</name>
<feature type="transmembrane region" description="Helical" evidence="1">
    <location>
        <begin position="130"/>
        <end position="153"/>
    </location>
</feature>
<keyword evidence="1" id="KW-0472">Membrane</keyword>
<dbReference type="InterPro" id="IPR010387">
    <property type="entry name" value="QueT"/>
</dbReference>
<comment type="caution">
    <text evidence="2">The sequence shown here is derived from an EMBL/GenBank/DDBJ whole genome shotgun (WGS) entry which is preliminary data.</text>
</comment>
<dbReference type="PANTHER" id="PTHR40044">
    <property type="entry name" value="INTEGRAL MEMBRANE PROTEIN-RELATED"/>
    <property type="match status" value="1"/>
</dbReference>
<dbReference type="PIRSF" id="PIRSF031501">
    <property type="entry name" value="QueT"/>
    <property type="match status" value="1"/>
</dbReference>
<sequence>MNNKNIKFLATSAIITALYVTLTLVFGAFSFGIVNFRIASMLNHVIFINKKYAFAIILGCGIANSTSPLGLMDVLVGVSMNAIALGLTILITSKMSYLPAKLAVNTLTIAALMFMVALELVYAFHMPFLATYGTVALGQFVSVGIGAVLYQVVFGRTKLAEKLA</sequence>
<dbReference type="RefSeq" id="WP_172208032.1">
    <property type="nucleotide sequence ID" value="NZ_BLLI01000014.1"/>
</dbReference>
<keyword evidence="1" id="KW-1133">Transmembrane helix</keyword>
<proteinExistence type="predicted"/>
<dbReference type="PANTHER" id="PTHR40044:SF1">
    <property type="entry name" value="INTEGRAL MEMBRANE PROTEIN"/>
    <property type="match status" value="1"/>
</dbReference>